<dbReference type="EMBL" id="UGQM01000007">
    <property type="protein sequence ID" value="SUE32643.1"/>
    <property type="molecule type" value="Genomic_DNA"/>
</dbReference>
<name>A0A379MMA2_9MYCO</name>
<dbReference type="InterPro" id="IPR005183">
    <property type="entry name" value="DUF305_CopM-like"/>
</dbReference>
<organism evidence="3 4">
    <name type="scientific">Mycolicibacterium gilvum</name>
    <dbReference type="NCBI Taxonomy" id="1804"/>
    <lineage>
        <taxon>Bacteria</taxon>
        <taxon>Bacillati</taxon>
        <taxon>Actinomycetota</taxon>
        <taxon>Actinomycetes</taxon>
        <taxon>Mycobacteriales</taxon>
        <taxon>Mycobacteriaceae</taxon>
        <taxon>Mycolicibacterium</taxon>
    </lineage>
</organism>
<sequence length="49" mass="5190">MIAHHEGAISVAQTEIEEGQSPPAVAMARSIVTTQQQEIDTMKGILASL</sequence>
<evidence type="ECO:0000256" key="1">
    <source>
        <dbReference type="SAM" id="MobiDB-lite"/>
    </source>
</evidence>
<evidence type="ECO:0000313" key="4">
    <source>
        <dbReference type="Proteomes" id="UP000254291"/>
    </source>
</evidence>
<protein>
    <submittedName>
        <fullName evidence="3">Lipoprotein</fullName>
    </submittedName>
</protein>
<feature type="region of interest" description="Disordered" evidence="1">
    <location>
        <begin position="1"/>
        <end position="22"/>
    </location>
</feature>
<proteinExistence type="predicted"/>
<accession>A0A379MMA2</accession>
<feature type="domain" description="DUF305" evidence="2">
    <location>
        <begin position="1"/>
        <end position="46"/>
    </location>
</feature>
<dbReference type="InterPro" id="IPR012347">
    <property type="entry name" value="Ferritin-like"/>
</dbReference>
<reference evidence="3 4" key="1">
    <citation type="submission" date="2018-06" db="EMBL/GenBank/DDBJ databases">
        <authorList>
            <consortium name="Pathogen Informatics"/>
            <person name="Doyle S."/>
        </authorList>
    </citation>
    <scope>NUCLEOTIDE SEQUENCE [LARGE SCALE GENOMIC DNA]</scope>
    <source>
        <strain evidence="3 4">NCTC10742</strain>
    </source>
</reference>
<dbReference type="Gene3D" id="1.20.1260.10">
    <property type="match status" value="1"/>
</dbReference>
<dbReference type="Proteomes" id="UP000254291">
    <property type="component" value="Unassembled WGS sequence"/>
</dbReference>
<evidence type="ECO:0000313" key="3">
    <source>
        <dbReference type="EMBL" id="SUE32643.1"/>
    </source>
</evidence>
<evidence type="ECO:0000259" key="2">
    <source>
        <dbReference type="Pfam" id="PF03713"/>
    </source>
</evidence>
<keyword evidence="3" id="KW-0449">Lipoprotein</keyword>
<gene>
    <name evidence="3" type="ORF">NCTC10742_06007</name>
</gene>
<dbReference type="AlphaFoldDB" id="A0A379MMA2"/>
<dbReference type="Pfam" id="PF03713">
    <property type="entry name" value="DUF305"/>
    <property type="match status" value="1"/>
</dbReference>